<dbReference type="SUPFAM" id="SSF53244">
    <property type="entry name" value="MurD-like peptide ligases, peptide-binding domain"/>
    <property type="match status" value="1"/>
</dbReference>
<evidence type="ECO:0000256" key="5">
    <source>
        <dbReference type="ARBA" id="ARBA00022840"/>
    </source>
</evidence>
<dbReference type="GO" id="GO:0005737">
    <property type="term" value="C:cytoplasm"/>
    <property type="evidence" value="ECO:0007669"/>
    <property type="project" value="TreeGrafter"/>
</dbReference>
<protein>
    <recommendedName>
        <fullName evidence="9">Mur ligase central domain-containing protein</fullName>
    </recommendedName>
</protein>
<accession>A0A8J2T0Y7</accession>
<dbReference type="OrthoDB" id="5212574at2759"/>
<comment type="caution">
    <text evidence="7">The sequence shown here is derived from an EMBL/GenBank/DDBJ whole genome shotgun (WGS) entry which is preliminary data.</text>
</comment>
<evidence type="ECO:0000313" key="7">
    <source>
        <dbReference type="EMBL" id="CAH0380182.1"/>
    </source>
</evidence>
<evidence type="ECO:0008006" key="9">
    <source>
        <dbReference type="Google" id="ProtNLM"/>
    </source>
</evidence>
<organism evidence="7 8">
    <name type="scientific">Pelagomonas calceolata</name>
    <dbReference type="NCBI Taxonomy" id="35677"/>
    <lineage>
        <taxon>Eukaryota</taxon>
        <taxon>Sar</taxon>
        <taxon>Stramenopiles</taxon>
        <taxon>Ochrophyta</taxon>
        <taxon>Pelagophyceae</taxon>
        <taxon>Pelagomonadales</taxon>
        <taxon>Pelagomonadaceae</taxon>
        <taxon>Pelagomonas</taxon>
    </lineage>
</organism>
<keyword evidence="5" id="KW-0067">ATP-binding</keyword>
<evidence type="ECO:0000256" key="2">
    <source>
        <dbReference type="ARBA" id="ARBA00022598"/>
    </source>
</evidence>
<dbReference type="InterPro" id="IPR036615">
    <property type="entry name" value="Mur_ligase_C_dom_sf"/>
</dbReference>
<comment type="similarity">
    <text evidence="1">Belongs to the folylpolyglutamate synthase family.</text>
</comment>
<dbReference type="GO" id="GO:0046872">
    <property type="term" value="F:metal ion binding"/>
    <property type="evidence" value="ECO:0007669"/>
    <property type="project" value="UniProtKB-KW"/>
</dbReference>
<reference evidence="7" key="1">
    <citation type="submission" date="2021-11" db="EMBL/GenBank/DDBJ databases">
        <authorList>
            <consortium name="Genoscope - CEA"/>
            <person name="William W."/>
        </authorList>
    </citation>
    <scope>NUCLEOTIDE SEQUENCE</scope>
</reference>
<dbReference type="EMBL" id="CAKKNE010000006">
    <property type="protein sequence ID" value="CAH0380182.1"/>
    <property type="molecule type" value="Genomic_DNA"/>
</dbReference>
<dbReference type="PANTHER" id="PTHR11136:SF0">
    <property type="entry name" value="DIHYDROFOLATE SYNTHETASE-RELATED"/>
    <property type="match status" value="1"/>
</dbReference>
<dbReference type="PANTHER" id="PTHR11136">
    <property type="entry name" value="FOLYLPOLYGLUTAMATE SYNTHASE-RELATED"/>
    <property type="match status" value="1"/>
</dbReference>
<name>A0A8J2T0Y7_9STRA</name>
<gene>
    <name evidence="7" type="ORF">PECAL_6P18240</name>
</gene>
<keyword evidence="6" id="KW-0460">Magnesium</keyword>
<evidence type="ECO:0000256" key="4">
    <source>
        <dbReference type="ARBA" id="ARBA00022741"/>
    </source>
</evidence>
<dbReference type="GO" id="GO:0004326">
    <property type="term" value="F:tetrahydrofolylpolyglutamate synthase activity"/>
    <property type="evidence" value="ECO:0007669"/>
    <property type="project" value="InterPro"/>
</dbReference>
<evidence type="ECO:0000313" key="8">
    <source>
        <dbReference type="Proteomes" id="UP000789595"/>
    </source>
</evidence>
<dbReference type="Gene3D" id="3.40.1190.10">
    <property type="entry name" value="Mur-like, catalytic domain"/>
    <property type="match status" value="1"/>
</dbReference>
<dbReference type="InterPro" id="IPR036565">
    <property type="entry name" value="Mur-like_cat_sf"/>
</dbReference>
<evidence type="ECO:0000256" key="3">
    <source>
        <dbReference type="ARBA" id="ARBA00022723"/>
    </source>
</evidence>
<keyword evidence="4" id="KW-0547">Nucleotide-binding</keyword>
<keyword evidence="3" id="KW-0479">Metal-binding</keyword>
<keyword evidence="8" id="KW-1185">Reference proteome</keyword>
<sequence>MSKALDAAVRSLRALKSWEHARSRGAMQSLDWRPCQAVAQKLGYKRHPLTIHVAGSKGKGTVCALVGAALERAGFRVGVVTSPHTYHFGERLRIGMRPAGDALAPHLQRAVEIIEEARRNNDAVLGAATQFDAFVAAALKAAQKCDAVVVEVGLGGKRDSTNFLNAPITALVSVEREHTEVLGESLRGIATEKAGICTKDGVLVLGDLSRAPREKALEIARRRGATPLATRPARMVQGIPAGSLAVARGVLDAVGGFVDGSLLDDPRVLRTALKALPARAESIRGGFVDGAHTAASVAVFAKSVKRRGRGVVLIIALRSDKNIEDVARAVREHLDPERVVCCSCGEGFVAADALSKAFDMAEVAPSPAAAFDAVPCGEYVRVALGSFELAAAARTAWT</sequence>
<dbReference type="SUPFAM" id="SSF53623">
    <property type="entry name" value="MurD-like peptide ligases, catalytic domain"/>
    <property type="match status" value="1"/>
</dbReference>
<dbReference type="GO" id="GO:0005524">
    <property type="term" value="F:ATP binding"/>
    <property type="evidence" value="ECO:0007669"/>
    <property type="project" value="UniProtKB-KW"/>
</dbReference>
<dbReference type="AlphaFoldDB" id="A0A8J2T0Y7"/>
<dbReference type="GO" id="GO:0008841">
    <property type="term" value="F:dihydrofolate synthase activity"/>
    <property type="evidence" value="ECO:0007669"/>
    <property type="project" value="TreeGrafter"/>
</dbReference>
<evidence type="ECO:0000256" key="1">
    <source>
        <dbReference type="ARBA" id="ARBA00008276"/>
    </source>
</evidence>
<proteinExistence type="inferred from homology"/>
<keyword evidence="2" id="KW-0436">Ligase</keyword>
<dbReference type="Gene3D" id="3.90.190.20">
    <property type="entry name" value="Mur ligase, C-terminal domain"/>
    <property type="match status" value="1"/>
</dbReference>
<evidence type="ECO:0000256" key="6">
    <source>
        <dbReference type="ARBA" id="ARBA00022842"/>
    </source>
</evidence>
<dbReference type="Proteomes" id="UP000789595">
    <property type="component" value="Unassembled WGS sequence"/>
</dbReference>
<dbReference type="InterPro" id="IPR001645">
    <property type="entry name" value="Folylpolyglutamate_synth"/>
</dbReference>